<dbReference type="CDD" id="cd06225">
    <property type="entry name" value="HAMP"/>
    <property type="match status" value="1"/>
</dbReference>
<keyword evidence="6 10" id="KW-0472">Membrane</keyword>
<evidence type="ECO:0000256" key="4">
    <source>
        <dbReference type="ARBA" id="ARBA00022692"/>
    </source>
</evidence>
<dbReference type="Gene3D" id="6.10.340.10">
    <property type="match status" value="1"/>
</dbReference>
<evidence type="ECO:0000256" key="9">
    <source>
        <dbReference type="PROSITE-ProRule" id="PRU00284"/>
    </source>
</evidence>
<dbReference type="Pfam" id="PF02743">
    <property type="entry name" value="dCache_1"/>
    <property type="match status" value="1"/>
</dbReference>
<dbReference type="OrthoDB" id="9814363at2"/>
<evidence type="ECO:0000259" key="11">
    <source>
        <dbReference type="PROSITE" id="PS50111"/>
    </source>
</evidence>
<dbReference type="InterPro" id="IPR004089">
    <property type="entry name" value="MCPsignal_dom"/>
</dbReference>
<dbReference type="RefSeq" id="WP_103081975.1">
    <property type="nucleotide sequence ID" value="NZ_CP021850.1"/>
</dbReference>
<dbReference type="SMART" id="SM00283">
    <property type="entry name" value="MA"/>
    <property type="match status" value="1"/>
</dbReference>
<evidence type="ECO:0000313" key="13">
    <source>
        <dbReference type="EMBL" id="PNT98063.1"/>
    </source>
</evidence>
<dbReference type="GO" id="GO:0006935">
    <property type="term" value="P:chemotaxis"/>
    <property type="evidence" value="ECO:0007669"/>
    <property type="project" value="UniProtKB-KW"/>
</dbReference>
<keyword evidence="2" id="KW-1003">Cell membrane</keyword>
<accession>A0A2K2FCA6</accession>
<evidence type="ECO:0008006" key="15">
    <source>
        <dbReference type="Google" id="ProtNLM"/>
    </source>
</evidence>
<proteinExistence type="inferred from homology"/>
<dbReference type="GO" id="GO:0005886">
    <property type="term" value="C:plasma membrane"/>
    <property type="evidence" value="ECO:0007669"/>
    <property type="project" value="UniProtKB-SubCell"/>
</dbReference>
<evidence type="ECO:0000256" key="10">
    <source>
        <dbReference type="SAM" id="Phobius"/>
    </source>
</evidence>
<evidence type="ECO:0000256" key="6">
    <source>
        <dbReference type="ARBA" id="ARBA00023136"/>
    </source>
</evidence>
<evidence type="ECO:0000256" key="7">
    <source>
        <dbReference type="ARBA" id="ARBA00023224"/>
    </source>
</evidence>
<evidence type="ECO:0000313" key="14">
    <source>
        <dbReference type="Proteomes" id="UP000236151"/>
    </source>
</evidence>
<dbReference type="GO" id="GO:0007165">
    <property type="term" value="P:signal transduction"/>
    <property type="evidence" value="ECO:0007669"/>
    <property type="project" value="UniProtKB-KW"/>
</dbReference>
<evidence type="ECO:0000259" key="12">
    <source>
        <dbReference type="PROSITE" id="PS50885"/>
    </source>
</evidence>
<feature type="domain" description="HAMP" evidence="12">
    <location>
        <begin position="367"/>
        <end position="419"/>
    </location>
</feature>
<keyword evidence="3" id="KW-0145">Chemotaxis</keyword>
<dbReference type="KEGG" id="cthd:CDO33_07045"/>
<name>A0A2K2FCA6_9CLOT</name>
<dbReference type="EMBL" id="NIOJ01000031">
    <property type="protein sequence ID" value="PNT98063.1"/>
    <property type="molecule type" value="Genomic_DNA"/>
</dbReference>
<feature type="transmembrane region" description="Helical" evidence="10">
    <location>
        <begin position="49"/>
        <end position="69"/>
    </location>
</feature>
<dbReference type="PANTHER" id="PTHR32089:SF112">
    <property type="entry name" value="LYSOZYME-LIKE PROTEIN-RELATED"/>
    <property type="match status" value="1"/>
</dbReference>
<comment type="subcellular location">
    <subcellularLocation>
        <location evidence="1">Cell membrane</location>
        <topology evidence="1">Multi-pass membrane protein</topology>
    </subcellularLocation>
</comment>
<evidence type="ECO:0000256" key="1">
    <source>
        <dbReference type="ARBA" id="ARBA00004651"/>
    </source>
</evidence>
<feature type="domain" description="Methyl-accepting transducer" evidence="11">
    <location>
        <begin position="438"/>
        <end position="695"/>
    </location>
</feature>
<dbReference type="SUPFAM" id="SSF58104">
    <property type="entry name" value="Methyl-accepting chemotaxis protein (MCP) signaling domain"/>
    <property type="match status" value="1"/>
</dbReference>
<evidence type="ECO:0000256" key="5">
    <source>
        <dbReference type="ARBA" id="ARBA00022989"/>
    </source>
</evidence>
<keyword evidence="4 10" id="KW-0812">Transmembrane</keyword>
<comment type="similarity">
    <text evidence="8">Belongs to the methyl-accepting chemotaxis (MCP) protein family.</text>
</comment>
<dbReference type="PANTHER" id="PTHR32089">
    <property type="entry name" value="METHYL-ACCEPTING CHEMOTAXIS PROTEIN MCPB"/>
    <property type="match status" value="1"/>
</dbReference>
<dbReference type="Proteomes" id="UP000236151">
    <property type="component" value="Unassembled WGS sequence"/>
</dbReference>
<dbReference type="PROSITE" id="PS50111">
    <property type="entry name" value="CHEMOTAXIS_TRANSDUC_2"/>
    <property type="match status" value="1"/>
</dbReference>
<dbReference type="Gene3D" id="1.10.287.950">
    <property type="entry name" value="Methyl-accepting chemotaxis protein"/>
    <property type="match status" value="1"/>
</dbReference>
<reference evidence="14" key="1">
    <citation type="submission" date="2017-06" db="EMBL/GenBank/DDBJ databases">
        <title>Investigating the central metabolism of Clostridium thermosuccinogenes.</title>
        <authorList>
            <person name="Koendjbiharie J.G."/>
            <person name="Van Kranenburg R."/>
            <person name="Vriesendorp B."/>
        </authorList>
    </citation>
    <scope>NUCLEOTIDE SEQUENCE [LARGE SCALE GENOMIC DNA]</scope>
    <source>
        <strain evidence="14">DSM 5806</strain>
    </source>
</reference>
<gene>
    <name evidence="13" type="ORF">CDQ84_12000</name>
</gene>
<dbReference type="CDD" id="cd11386">
    <property type="entry name" value="MCP_signal"/>
    <property type="match status" value="1"/>
</dbReference>
<dbReference type="Pfam" id="PF00015">
    <property type="entry name" value="MCPsignal"/>
    <property type="match status" value="1"/>
</dbReference>
<evidence type="ECO:0000256" key="2">
    <source>
        <dbReference type="ARBA" id="ARBA00022475"/>
    </source>
</evidence>
<keyword evidence="5 10" id="KW-1133">Transmembrane helix</keyword>
<evidence type="ECO:0000256" key="8">
    <source>
        <dbReference type="ARBA" id="ARBA00029447"/>
    </source>
</evidence>
<dbReference type="InterPro" id="IPR033479">
    <property type="entry name" value="dCache_1"/>
</dbReference>
<protein>
    <recommendedName>
        <fullName evidence="15">Methyl-accepting chemotaxis protein</fullName>
    </recommendedName>
</protein>
<comment type="caution">
    <text evidence="13">The sequence shown here is derived from an EMBL/GenBank/DDBJ whole genome shotgun (WGS) entry which is preliminary data.</text>
</comment>
<organism evidence="13 14">
    <name type="scientific">Clostridium thermosuccinogenes</name>
    <dbReference type="NCBI Taxonomy" id="84032"/>
    <lineage>
        <taxon>Bacteria</taxon>
        <taxon>Bacillati</taxon>
        <taxon>Bacillota</taxon>
        <taxon>Clostridia</taxon>
        <taxon>Eubacteriales</taxon>
        <taxon>Clostridiaceae</taxon>
        <taxon>Clostridium</taxon>
    </lineage>
</organism>
<dbReference type="AlphaFoldDB" id="A0A2K2FCA6"/>
<evidence type="ECO:0000256" key="3">
    <source>
        <dbReference type="ARBA" id="ARBA00022500"/>
    </source>
</evidence>
<feature type="transmembrane region" description="Helical" evidence="10">
    <location>
        <begin position="343"/>
        <end position="365"/>
    </location>
</feature>
<dbReference type="Pfam" id="PF00672">
    <property type="entry name" value="HAMP"/>
    <property type="match status" value="1"/>
</dbReference>
<keyword evidence="14" id="KW-1185">Reference proteome</keyword>
<dbReference type="Gene3D" id="3.30.450.20">
    <property type="entry name" value="PAS domain"/>
    <property type="match status" value="1"/>
</dbReference>
<sequence>MKLSKPSFTPKFSSFANSLKNIKIFNMFRELVDNLSVNSLRKVRINYRLIASFLILSLLPILIVGTVSINRSSKAMEENVSRYSIEIAKQLGAQISSQLKVFSDTLLEVSVSSQVKNYVDSLNADSDMLMKMETSKELERYLLTKSMTSKIEEIGFIPDAADRGFGNKNVIVKDNQDGIYKKIMASDSKGEWIYMETSEKNESNPSSPTTELKVPVLFRSARNTLSAKNIGVIYLLPEKNTFTSLVTGIKLDEAGEGKVYVADSQNIIVGSNSSELMGEKVPEEITKKLDSEYFSDNASPAGYFQVNIDGKNCLVSYSIIEEYGWKLITTVPFANLMEKTKTIGTTVATLGVICFIFALLISYMVTRSVSMPLGQINNAVESLKQGDFTQQLNVRFKDEISVLSLNFNSMISNVREMIKDVKKITHEVVTGSEKIENHSMQSLSASEQIAEAIGEIAAGSSEQALESQKGKENIDVLAEKLNHVVKSTSSVQAATSKTRDLCENSMDVVNYLNTSARETNMAAETIVREINDLNNDMKQINNIMKVIFKIADQTNLLALNAAIEAARAGEAGKGFAVVADEVKKLAEQSKNASLSISDIITKIMKKTAQVVDAAHTASDYIQKQMGAVKQTDDAFKSIVSATEEIAEQLESMNEQIKSMDEIKNKAVASMESIAGISQSAAAATEEVNATTEEQIASANQLADLAKDLNDLASALEQSAIKFKV</sequence>
<dbReference type="PROSITE" id="PS50885">
    <property type="entry name" value="HAMP"/>
    <property type="match status" value="1"/>
</dbReference>
<dbReference type="SMART" id="SM00304">
    <property type="entry name" value="HAMP"/>
    <property type="match status" value="1"/>
</dbReference>
<dbReference type="InterPro" id="IPR003660">
    <property type="entry name" value="HAMP_dom"/>
</dbReference>
<keyword evidence="7 9" id="KW-0807">Transducer</keyword>